<reference evidence="1 2" key="1">
    <citation type="journal article" date="2015" name="Int. J. Syst. Evol. Microbiol.">
        <title>Nitrosospira lacus sp. nov., a psychrotolerant, ammonia-oxidizing bacterium from sandy lake sediment.</title>
        <authorList>
            <person name="Urakawa H."/>
            <person name="Garcia J.C."/>
            <person name="Nielsen J.L."/>
            <person name="Le V.Q."/>
            <person name="Kozlowski J.A."/>
            <person name="Stein L.Y."/>
            <person name="Lim C.K."/>
            <person name="Pommerening-Roser A."/>
            <person name="Martens-Habbena W."/>
            <person name="Stahl D.A."/>
            <person name="Klotz M.G."/>
        </authorList>
    </citation>
    <scope>NUCLEOTIDE SEQUENCE [LARGE SCALE GENOMIC DNA]</scope>
    <source>
        <strain evidence="1 2">APG3</strain>
    </source>
</reference>
<evidence type="ECO:0000313" key="2">
    <source>
        <dbReference type="Proteomes" id="UP000012179"/>
    </source>
</evidence>
<accession>A0A1W6STH2</accession>
<dbReference type="OrthoDB" id="9801870at2"/>
<protein>
    <submittedName>
        <fullName evidence="1">Calpastatin</fullName>
    </submittedName>
</protein>
<proteinExistence type="predicted"/>
<dbReference type="AlphaFoldDB" id="A0A1W6STH2"/>
<evidence type="ECO:0000313" key="1">
    <source>
        <dbReference type="EMBL" id="ARO89118.1"/>
    </source>
</evidence>
<organism evidence="1 2">
    <name type="scientific">Nitrosospira lacus</name>
    <dbReference type="NCBI Taxonomy" id="1288494"/>
    <lineage>
        <taxon>Bacteria</taxon>
        <taxon>Pseudomonadati</taxon>
        <taxon>Pseudomonadota</taxon>
        <taxon>Betaproteobacteria</taxon>
        <taxon>Nitrosomonadales</taxon>
        <taxon>Nitrosomonadaceae</taxon>
        <taxon>Nitrosospira</taxon>
    </lineage>
</organism>
<dbReference type="eggNOG" id="COG5579">
    <property type="taxonomic scope" value="Bacteria"/>
</dbReference>
<gene>
    <name evidence="1" type="ORF">EBAPG3_011650</name>
</gene>
<dbReference type="KEGG" id="nlc:EBAPG3_011650"/>
<keyword evidence="2" id="KW-1185">Reference proteome</keyword>
<dbReference type="InterPro" id="IPR014937">
    <property type="entry name" value="DUF1810"/>
</dbReference>
<dbReference type="PIRSF" id="PIRSF008546">
    <property type="entry name" value="UCP008546"/>
    <property type="match status" value="1"/>
</dbReference>
<dbReference type="Gene3D" id="1.25.40.380">
    <property type="entry name" value="Protein of unknown function DUF1810"/>
    <property type="match status" value="1"/>
</dbReference>
<dbReference type="Pfam" id="PF08837">
    <property type="entry name" value="DUF1810"/>
    <property type="match status" value="1"/>
</dbReference>
<name>A0A1W6STH2_9PROT</name>
<dbReference type="EMBL" id="CP021106">
    <property type="protein sequence ID" value="ARO89118.1"/>
    <property type="molecule type" value="Genomic_DNA"/>
</dbReference>
<dbReference type="InterPro" id="IPR036287">
    <property type="entry name" value="Rv1873-like_sf"/>
</dbReference>
<dbReference type="Proteomes" id="UP000012179">
    <property type="component" value="Chromosome"/>
</dbReference>
<dbReference type="SUPFAM" id="SSF140736">
    <property type="entry name" value="Rv1873-like"/>
    <property type="match status" value="1"/>
</dbReference>
<sequence>MNDPYHLQRFVDAQQPIFRKVCRELKDGRKQSHWMWFIFPQISGLGQSEMAHKFAISSREEAEAYLKHPILGSRLLECSRIVAALGGRSIEDIFEYPDTMKFRSSMTLFAHVTAGNKVFNDCLRKYFKGEPDPFTLARISHRIEE</sequence>